<comment type="subcellular location">
    <subcellularLocation>
        <location evidence="1">Nucleus</location>
    </subcellularLocation>
</comment>
<dbReference type="PRINTS" id="PR00320">
    <property type="entry name" value="GPROTEINBRPT"/>
</dbReference>
<dbReference type="FunFam" id="2.130.10.10:FF:000090">
    <property type="entry name" value="E3 ubiquitin-protein ligase RFWD2 isoform X1"/>
    <property type="match status" value="1"/>
</dbReference>
<dbReference type="GO" id="GO:0005634">
    <property type="term" value="C:nucleus"/>
    <property type="evidence" value="ECO:0007669"/>
    <property type="project" value="UniProtKB-SubCell"/>
</dbReference>
<dbReference type="InterPro" id="IPR001680">
    <property type="entry name" value="WD40_rpt"/>
</dbReference>
<evidence type="ECO:0000256" key="5">
    <source>
        <dbReference type="ARBA" id="ARBA00022786"/>
    </source>
</evidence>
<keyword evidence="8" id="KW-0607">Phytochrome signaling pathway</keyword>
<dbReference type="InterPro" id="IPR020472">
    <property type="entry name" value="WD40_PAC1"/>
</dbReference>
<dbReference type="GO" id="GO:0032440">
    <property type="term" value="F:2-alkenal reductase [NAD(P)H] activity"/>
    <property type="evidence" value="ECO:0007669"/>
    <property type="project" value="UniProtKB-EC"/>
</dbReference>
<dbReference type="PROSITE" id="PS00678">
    <property type="entry name" value="WD_REPEATS_1"/>
    <property type="match status" value="1"/>
</dbReference>
<feature type="repeat" description="WD" evidence="9">
    <location>
        <begin position="385"/>
        <end position="425"/>
    </location>
</feature>
<evidence type="ECO:0000313" key="11">
    <source>
        <dbReference type="EMBL" id="MBA4656010.1"/>
    </source>
</evidence>
<dbReference type="PANTHER" id="PTHR44080:SF8">
    <property type="entry name" value="E3 UBIQUITIN-PROTEIN LIGASE COP1-LIKE"/>
    <property type="match status" value="1"/>
</dbReference>
<organism evidence="11">
    <name type="scientific">Opuntia streptacantha</name>
    <name type="common">Prickly pear cactus</name>
    <name type="synonym">Opuntia cardona</name>
    <dbReference type="NCBI Taxonomy" id="393608"/>
    <lineage>
        <taxon>Eukaryota</taxon>
        <taxon>Viridiplantae</taxon>
        <taxon>Streptophyta</taxon>
        <taxon>Embryophyta</taxon>
        <taxon>Tracheophyta</taxon>
        <taxon>Spermatophyta</taxon>
        <taxon>Magnoliopsida</taxon>
        <taxon>eudicotyledons</taxon>
        <taxon>Gunneridae</taxon>
        <taxon>Pentapetalae</taxon>
        <taxon>Caryophyllales</taxon>
        <taxon>Cactineae</taxon>
        <taxon>Cactaceae</taxon>
        <taxon>Opuntioideae</taxon>
        <taxon>Opuntia</taxon>
    </lineage>
</organism>
<dbReference type="GO" id="GO:0009585">
    <property type="term" value="P:red, far-red light phototransduction"/>
    <property type="evidence" value="ECO:0007669"/>
    <property type="project" value="UniProtKB-KW"/>
</dbReference>
<dbReference type="GO" id="GO:0043161">
    <property type="term" value="P:proteasome-mediated ubiquitin-dependent protein catabolic process"/>
    <property type="evidence" value="ECO:0007669"/>
    <property type="project" value="TreeGrafter"/>
</dbReference>
<reference evidence="11" key="1">
    <citation type="journal article" date="2013" name="J. Plant Res.">
        <title>Effect of fungi and light on seed germination of three Opuntia species from semiarid lands of central Mexico.</title>
        <authorList>
            <person name="Delgado-Sanchez P."/>
            <person name="Jimenez-Bremont J.F."/>
            <person name="Guerrero-Gonzalez Mde L."/>
            <person name="Flores J."/>
        </authorList>
    </citation>
    <scope>NUCLEOTIDE SEQUENCE</scope>
    <source>
        <tissue evidence="11">Cladode</tissue>
    </source>
</reference>
<evidence type="ECO:0000256" key="1">
    <source>
        <dbReference type="ARBA" id="ARBA00004123"/>
    </source>
</evidence>
<keyword evidence="5" id="KW-0833">Ubl conjugation pathway</keyword>
<dbReference type="Pfam" id="PF00400">
    <property type="entry name" value="WD40"/>
    <property type="match status" value="4"/>
</dbReference>
<dbReference type="PROSITE" id="PS50294">
    <property type="entry name" value="WD_REPEATS_REGION"/>
    <property type="match status" value="1"/>
</dbReference>
<feature type="repeat" description="WD" evidence="9">
    <location>
        <begin position="299"/>
        <end position="341"/>
    </location>
</feature>
<evidence type="ECO:0000256" key="4">
    <source>
        <dbReference type="ARBA" id="ARBA00022737"/>
    </source>
</evidence>
<dbReference type="Gene3D" id="2.130.10.10">
    <property type="entry name" value="YVTN repeat-like/Quinoprotein amine dehydrogenase"/>
    <property type="match status" value="1"/>
</dbReference>
<accession>A0A7C9A1Y6</accession>
<dbReference type="InterPro" id="IPR042755">
    <property type="entry name" value="COP1"/>
</dbReference>
<keyword evidence="2 9" id="KW-0853">WD repeat</keyword>
<evidence type="ECO:0000256" key="2">
    <source>
        <dbReference type="ARBA" id="ARBA00022574"/>
    </source>
</evidence>
<keyword evidence="11" id="KW-0560">Oxidoreductase</keyword>
<dbReference type="PROSITE" id="PS50082">
    <property type="entry name" value="WD_REPEATS_2"/>
    <property type="match status" value="2"/>
</dbReference>
<dbReference type="GO" id="GO:0061630">
    <property type="term" value="F:ubiquitin protein ligase activity"/>
    <property type="evidence" value="ECO:0007669"/>
    <property type="project" value="InterPro"/>
</dbReference>
<protein>
    <submittedName>
        <fullName evidence="11">2-alkenal reductase (NAD(P)(+))</fullName>
        <ecNumber evidence="11">1.3.1.74</ecNumber>
    </submittedName>
</protein>
<dbReference type="PANTHER" id="PTHR44080">
    <property type="entry name" value="E3 UBIQUITIN-PROTEIN LIGASE COP1"/>
    <property type="match status" value="1"/>
</dbReference>
<keyword evidence="6" id="KW-0175">Coiled coil</keyword>
<reference evidence="11" key="2">
    <citation type="submission" date="2020-07" db="EMBL/GenBank/DDBJ databases">
        <authorList>
            <person name="Vera ALvarez R."/>
            <person name="Arias-Moreno D.M."/>
            <person name="Jimenez-Jacinto V."/>
            <person name="Jimenez-Bremont J.F."/>
            <person name="Swaminathan K."/>
            <person name="Moose S.P."/>
            <person name="Guerrero-Gonzalez M.L."/>
            <person name="Marino-Ramirez L."/>
            <person name="Landsman D."/>
            <person name="Rodriguez-Kessler M."/>
            <person name="Delgado-Sanchez P."/>
        </authorList>
    </citation>
    <scope>NUCLEOTIDE SEQUENCE</scope>
    <source>
        <tissue evidence="11">Cladode</tissue>
    </source>
</reference>
<dbReference type="InterPro" id="IPR019775">
    <property type="entry name" value="WD40_repeat_CS"/>
</dbReference>
<dbReference type="EC" id="1.3.1.74" evidence="11"/>
<dbReference type="GO" id="GO:0042802">
    <property type="term" value="F:identical protein binding"/>
    <property type="evidence" value="ECO:0007669"/>
    <property type="project" value="UniProtKB-ARBA"/>
</dbReference>
<keyword evidence="7" id="KW-0539">Nucleus</keyword>
<evidence type="ECO:0000256" key="3">
    <source>
        <dbReference type="ARBA" id="ARBA00022679"/>
    </source>
</evidence>
<dbReference type="AlphaFoldDB" id="A0A7C9A1Y6"/>
<dbReference type="SUPFAM" id="SSF50978">
    <property type="entry name" value="WD40 repeat-like"/>
    <property type="match status" value="1"/>
</dbReference>
<dbReference type="InterPro" id="IPR036322">
    <property type="entry name" value="WD40_repeat_dom_sf"/>
</dbReference>
<keyword evidence="3" id="KW-0808">Transferase</keyword>
<dbReference type="SMART" id="SM00320">
    <property type="entry name" value="WD40"/>
    <property type="match status" value="7"/>
</dbReference>
<dbReference type="InterPro" id="IPR015943">
    <property type="entry name" value="WD40/YVTN_repeat-like_dom_sf"/>
</dbReference>
<sequence>MEQEEAETNLKILLEFLVCLRKKKLEMLDEIQKDLQYIKEDINAVQKHKLELFNVSDRCMLRSKAANDIARRGVWRPVARPDDCSTPEPITTGNQLEGEGNENAPVWCQALSENDVHVKSESQHLAHSERFMARKRQIQEQFNDLQEYYLHKRRQWAKQAHELEARNLNDEGSSYYHGSLEDFQSVLSTVTRYSQLRVISELRHGDVFHSLNIVSSIEFDRDDELFATAGVSRQIKVFELSSVMNEPAQVHCAVVDIATRSKLSCLSWSKYTKHYIASSDYDGIVTVWDITTRQSVGEYEEHEKRAWSVDFSRTEPSLLLSGGDDCKVKVWCTKQEDSVLSINMNANICSVKFNPGSSMHVAVGSADHHIHYYDLRNVSQPLHVFSGHRKAVSYVKFLSSHELASASTDSTLRLWDVKENLPVRIYRGHMNEKNFVGLTANSEYLSCGSETNEVFVYHKAISKPVARYRFSTSELDEVDEDRGSFISAVCWKSDSPIILAANSQGSIRVLTLAP</sequence>
<dbReference type="EMBL" id="GISG01190376">
    <property type="protein sequence ID" value="MBA4656010.1"/>
    <property type="molecule type" value="Transcribed_RNA"/>
</dbReference>
<evidence type="ECO:0000256" key="9">
    <source>
        <dbReference type="PROSITE-ProRule" id="PRU00221"/>
    </source>
</evidence>
<evidence type="ECO:0000256" key="6">
    <source>
        <dbReference type="ARBA" id="ARBA00023054"/>
    </source>
</evidence>
<evidence type="ECO:0000256" key="8">
    <source>
        <dbReference type="ARBA" id="ARBA00084091"/>
    </source>
</evidence>
<feature type="region of interest" description="Disordered" evidence="10">
    <location>
        <begin position="80"/>
        <end position="99"/>
    </location>
</feature>
<proteinExistence type="predicted"/>
<name>A0A7C9A1Y6_OPUST</name>
<evidence type="ECO:0000256" key="10">
    <source>
        <dbReference type="SAM" id="MobiDB-lite"/>
    </source>
</evidence>
<evidence type="ECO:0000256" key="7">
    <source>
        <dbReference type="ARBA" id="ARBA00023242"/>
    </source>
</evidence>
<keyword evidence="4" id="KW-0677">Repeat</keyword>